<organism evidence="1 2">
    <name type="scientific">Daphnia magna</name>
    <dbReference type="NCBI Taxonomy" id="35525"/>
    <lineage>
        <taxon>Eukaryota</taxon>
        <taxon>Metazoa</taxon>
        <taxon>Ecdysozoa</taxon>
        <taxon>Arthropoda</taxon>
        <taxon>Crustacea</taxon>
        <taxon>Branchiopoda</taxon>
        <taxon>Diplostraca</taxon>
        <taxon>Cladocera</taxon>
        <taxon>Anomopoda</taxon>
        <taxon>Daphniidae</taxon>
        <taxon>Daphnia</taxon>
    </lineage>
</organism>
<accession>A0ABQ9ZF50</accession>
<gene>
    <name evidence="1" type="ORF">OUZ56_020679</name>
</gene>
<comment type="caution">
    <text evidence="1">The sequence shown here is derived from an EMBL/GenBank/DDBJ whole genome shotgun (WGS) entry which is preliminary data.</text>
</comment>
<name>A0ABQ9ZF50_9CRUS</name>
<reference evidence="1 2" key="1">
    <citation type="journal article" date="2023" name="Nucleic Acids Res.">
        <title>The hologenome of Daphnia magna reveals possible DNA methylation and microbiome-mediated evolution of the host genome.</title>
        <authorList>
            <person name="Chaturvedi A."/>
            <person name="Li X."/>
            <person name="Dhandapani V."/>
            <person name="Marshall H."/>
            <person name="Kissane S."/>
            <person name="Cuenca-Cambronero M."/>
            <person name="Asole G."/>
            <person name="Calvet F."/>
            <person name="Ruiz-Romero M."/>
            <person name="Marangio P."/>
            <person name="Guigo R."/>
            <person name="Rago D."/>
            <person name="Mirbahai L."/>
            <person name="Eastwood N."/>
            <person name="Colbourne J.K."/>
            <person name="Zhou J."/>
            <person name="Mallon E."/>
            <person name="Orsini L."/>
        </authorList>
    </citation>
    <scope>NUCLEOTIDE SEQUENCE [LARGE SCALE GENOMIC DNA]</scope>
    <source>
        <strain evidence="1">LRV0_1</strain>
    </source>
</reference>
<dbReference type="Proteomes" id="UP001234178">
    <property type="component" value="Unassembled WGS sequence"/>
</dbReference>
<sequence length="76" mass="8733">MIAANVKMVKAGVPIGDTKLLRYYSSTLSYTVVEVSCFKPPKFLWDEAEMDEMLAKKYVEFYEFKGIDDVNNRAAR</sequence>
<protein>
    <submittedName>
        <fullName evidence="1">Uncharacterized protein</fullName>
    </submittedName>
</protein>
<evidence type="ECO:0000313" key="1">
    <source>
        <dbReference type="EMBL" id="KAK4011561.1"/>
    </source>
</evidence>
<evidence type="ECO:0000313" key="2">
    <source>
        <dbReference type="Proteomes" id="UP001234178"/>
    </source>
</evidence>
<dbReference type="EMBL" id="JAOYFB010000003">
    <property type="protein sequence ID" value="KAK4011561.1"/>
    <property type="molecule type" value="Genomic_DNA"/>
</dbReference>
<keyword evidence="2" id="KW-1185">Reference proteome</keyword>
<proteinExistence type="predicted"/>